<proteinExistence type="predicted"/>
<dbReference type="Proteomes" id="UP000005435">
    <property type="component" value="Chromosome"/>
</dbReference>
<reference evidence="9" key="1">
    <citation type="submission" date="2011-12" db="EMBL/GenBank/DDBJ databases">
        <title>Complete sequence of Clostridium clariflavum DSM 19732.</title>
        <authorList>
            <consortium name="US DOE Joint Genome Institute"/>
            <person name="Lucas S."/>
            <person name="Han J."/>
            <person name="Lapidus A."/>
            <person name="Cheng J.-F."/>
            <person name="Goodwin L."/>
            <person name="Pitluck S."/>
            <person name="Peters L."/>
            <person name="Teshima H."/>
            <person name="Detter J.C."/>
            <person name="Han C."/>
            <person name="Tapia R."/>
            <person name="Land M."/>
            <person name="Hauser L."/>
            <person name="Kyrpides N."/>
            <person name="Ivanova N."/>
            <person name="Pagani I."/>
            <person name="Kitzmiller T."/>
            <person name="Lynd L."/>
            <person name="Izquierdo J."/>
            <person name="Woyke T."/>
        </authorList>
    </citation>
    <scope>NUCLEOTIDE SEQUENCE [LARGE SCALE GENOMIC DNA]</scope>
    <source>
        <strain evidence="9">DSM 19732 / NBRC 101661 / EBR45</strain>
    </source>
</reference>
<keyword evidence="5 6" id="KW-0472">Membrane</keyword>
<dbReference type="HOGENOM" id="CLU_1114299_0_0_9"/>
<dbReference type="eggNOG" id="COG1714">
    <property type="taxonomic scope" value="Bacteria"/>
</dbReference>
<gene>
    <name evidence="8" type="ordered locus">Clocl_4162</name>
</gene>
<dbReference type="STRING" id="720554.Clocl_4162"/>
<keyword evidence="3 6" id="KW-0812">Transmembrane</keyword>
<evidence type="ECO:0000256" key="3">
    <source>
        <dbReference type="ARBA" id="ARBA00022692"/>
    </source>
</evidence>
<protein>
    <submittedName>
        <fullName evidence="8">Putative membrane protein/domain protein</fullName>
    </submittedName>
</protein>
<feature type="transmembrane region" description="Helical" evidence="6">
    <location>
        <begin position="191"/>
        <end position="215"/>
    </location>
</feature>
<dbReference type="PANTHER" id="PTHR36115">
    <property type="entry name" value="PROLINE-RICH ANTIGEN HOMOLOG-RELATED"/>
    <property type="match status" value="1"/>
</dbReference>
<name>G8LUE5_ACECE</name>
<evidence type="ECO:0000256" key="1">
    <source>
        <dbReference type="ARBA" id="ARBA00004651"/>
    </source>
</evidence>
<dbReference type="GO" id="GO:0005886">
    <property type="term" value="C:plasma membrane"/>
    <property type="evidence" value="ECO:0007669"/>
    <property type="project" value="UniProtKB-SubCell"/>
</dbReference>
<comment type="subcellular location">
    <subcellularLocation>
        <location evidence="1">Cell membrane</location>
        <topology evidence="1">Multi-pass membrane protein</topology>
    </subcellularLocation>
</comment>
<dbReference type="InterPro" id="IPR010432">
    <property type="entry name" value="RDD"/>
</dbReference>
<dbReference type="AlphaFoldDB" id="G8LUE5"/>
<organism evidence="8 9">
    <name type="scientific">Acetivibrio clariflavus (strain DSM 19732 / NBRC 101661 / EBR45)</name>
    <name type="common">Clostridium clariflavum</name>
    <dbReference type="NCBI Taxonomy" id="720554"/>
    <lineage>
        <taxon>Bacteria</taxon>
        <taxon>Bacillati</taxon>
        <taxon>Bacillota</taxon>
        <taxon>Clostridia</taxon>
        <taxon>Eubacteriales</taxon>
        <taxon>Oscillospiraceae</taxon>
        <taxon>Acetivibrio</taxon>
    </lineage>
</organism>
<evidence type="ECO:0000256" key="4">
    <source>
        <dbReference type="ARBA" id="ARBA00022989"/>
    </source>
</evidence>
<feature type="transmembrane region" description="Helical" evidence="6">
    <location>
        <begin position="12"/>
        <end position="34"/>
    </location>
</feature>
<keyword evidence="2" id="KW-1003">Cell membrane</keyword>
<dbReference type="Pfam" id="PF06271">
    <property type="entry name" value="RDD"/>
    <property type="match status" value="1"/>
</dbReference>
<keyword evidence="9" id="KW-1185">Reference proteome</keyword>
<reference evidence="8 9" key="2">
    <citation type="journal article" date="2012" name="Stand. Genomic Sci.">
        <title>Complete Genome Sequence of Clostridium clariflavum DSM 19732.</title>
        <authorList>
            <person name="Izquierdo J.A."/>
            <person name="Goodwin L."/>
            <person name="Davenport K.W."/>
            <person name="Teshima H."/>
            <person name="Bruce D."/>
            <person name="Detter C."/>
            <person name="Tapia R."/>
            <person name="Han S."/>
            <person name="Land M."/>
            <person name="Hauser L."/>
            <person name="Jeffries C.D."/>
            <person name="Han J."/>
            <person name="Pitluck S."/>
            <person name="Nolan M."/>
            <person name="Chen A."/>
            <person name="Huntemann M."/>
            <person name="Mavromatis K."/>
            <person name="Mikhailova N."/>
            <person name="Liolios K."/>
            <person name="Woyke T."/>
            <person name="Lynd L.R."/>
        </authorList>
    </citation>
    <scope>NUCLEOTIDE SEQUENCE [LARGE SCALE GENOMIC DNA]</scope>
    <source>
        <strain evidence="9">DSM 19732 / NBRC 101661 / EBR45</strain>
    </source>
</reference>
<feature type="transmembrane region" description="Helical" evidence="6">
    <location>
        <begin position="108"/>
        <end position="126"/>
    </location>
</feature>
<evidence type="ECO:0000313" key="9">
    <source>
        <dbReference type="Proteomes" id="UP000005435"/>
    </source>
</evidence>
<sequence length="232" mass="26665">MSYSKISRRFFAYLFDTIIVSGFVCTLLLILKFLNIFDTKTLVENISKGDFSFFINYYILCFLIYLVYEVVFLTSNISSTPGKIILDMEIVSYKPSFLKGFIRSTVKVIESLSGLVIISGLVAVFTENKQSIHDLLAKTFVVDFDRRSQHIPSSMDSAEFHEEMKRRGIKTYSEQKALAQEMFGNRKKSSISFILSSPLLWAIVLVLSIIIIIIYSNVIIYQIRNFYTIVNL</sequence>
<evidence type="ECO:0000259" key="7">
    <source>
        <dbReference type="Pfam" id="PF06271"/>
    </source>
</evidence>
<evidence type="ECO:0000256" key="6">
    <source>
        <dbReference type="SAM" id="Phobius"/>
    </source>
</evidence>
<dbReference type="PANTHER" id="PTHR36115:SF4">
    <property type="entry name" value="MEMBRANE PROTEIN"/>
    <property type="match status" value="1"/>
</dbReference>
<dbReference type="KEGG" id="ccl:Clocl_4162"/>
<evidence type="ECO:0000313" key="8">
    <source>
        <dbReference type="EMBL" id="AEV70593.1"/>
    </source>
</evidence>
<feature type="domain" description="RDD" evidence="7">
    <location>
        <begin position="3"/>
        <end position="138"/>
    </location>
</feature>
<feature type="transmembrane region" description="Helical" evidence="6">
    <location>
        <begin position="54"/>
        <end position="73"/>
    </location>
</feature>
<keyword evidence="4 6" id="KW-1133">Transmembrane helix</keyword>
<dbReference type="RefSeq" id="WP_014257088.1">
    <property type="nucleotide sequence ID" value="NC_016627.1"/>
</dbReference>
<evidence type="ECO:0000256" key="2">
    <source>
        <dbReference type="ARBA" id="ARBA00022475"/>
    </source>
</evidence>
<dbReference type="OrthoDB" id="2088365at2"/>
<dbReference type="InterPro" id="IPR051791">
    <property type="entry name" value="Pra-immunoreactive"/>
</dbReference>
<dbReference type="EMBL" id="CP003065">
    <property type="protein sequence ID" value="AEV70593.1"/>
    <property type="molecule type" value="Genomic_DNA"/>
</dbReference>
<evidence type="ECO:0000256" key="5">
    <source>
        <dbReference type="ARBA" id="ARBA00023136"/>
    </source>
</evidence>
<accession>G8LUE5</accession>